<dbReference type="Proteomes" id="UP001158500">
    <property type="component" value="Unassembled WGS sequence"/>
</dbReference>
<dbReference type="AlphaFoldDB" id="A0AA42TH32"/>
<organism evidence="1 2">
    <name type="scientific">Stutzerimonas stutzeri</name>
    <name type="common">Pseudomonas stutzeri</name>
    <dbReference type="NCBI Taxonomy" id="316"/>
    <lineage>
        <taxon>Bacteria</taxon>
        <taxon>Pseudomonadati</taxon>
        <taxon>Pseudomonadota</taxon>
        <taxon>Gammaproteobacteria</taxon>
        <taxon>Pseudomonadales</taxon>
        <taxon>Pseudomonadaceae</taxon>
        <taxon>Stutzerimonas</taxon>
    </lineage>
</organism>
<accession>A0AA42TH32</accession>
<proteinExistence type="predicted"/>
<dbReference type="EMBL" id="JAOCAE010000009">
    <property type="protein sequence ID" value="MDH1237269.1"/>
    <property type="molecule type" value="Genomic_DNA"/>
</dbReference>
<sequence>MADIDEKVVQYTLQFSRKCKLDVDEHALRDNIYRHLEVARSVVTEATLERIGHVHLSVMINTAARYNLSLAEVMMEAVRAGSQPVAPLCVAVETRKNSVTRVKQRPSLRVVK</sequence>
<name>A0AA42TH32_STUST</name>
<protein>
    <submittedName>
        <fullName evidence="1">Uncharacterized protein</fullName>
    </submittedName>
</protein>
<reference evidence="1" key="1">
    <citation type="submission" date="2022-09" db="EMBL/GenBank/DDBJ databases">
        <title>Intensive care unit water sources are persistently colonized with multi-drug resistant bacteria and are the site of extensive horizontal gene transfer of antibiotic resistance genes.</title>
        <authorList>
            <person name="Diorio-Toth L."/>
        </authorList>
    </citation>
    <scope>NUCLEOTIDE SEQUENCE</scope>
    <source>
        <strain evidence="1">GD03947</strain>
    </source>
</reference>
<gene>
    <name evidence="1" type="ORF">N5C32_14615</name>
</gene>
<comment type="caution">
    <text evidence="1">The sequence shown here is derived from an EMBL/GenBank/DDBJ whole genome shotgun (WGS) entry which is preliminary data.</text>
</comment>
<evidence type="ECO:0000313" key="2">
    <source>
        <dbReference type="Proteomes" id="UP001158500"/>
    </source>
</evidence>
<dbReference type="RefSeq" id="WP_068506543.1">
    <property type="nucleotide sequence ID" value="NZ_JAFLNK010000004.1"/>
</dbReference>
<evidence type="ECO:0000313" key="1">
    <source>
        <dbReference type="EMBL" id="MDH1237269.1"/>
    </source>
</evidence>